<accession>A0ABU0IRU0</accession>
<keyword evidence="1" id="KW-0732">Signal</keyword>
<protein>
    <submittedName>
        <fullName evidence="2">Uncharacterized protein</fullName>
    </submittedName>
</protein>
<organism evidence="2 3">
    <name type="scientific">Caulobacter ginsengisoli</name>
    <dbReference type="NCBI Taxonomy" id="400775"/>
    <lineage>
        <taxon>Bacteria</taxon>
        <taxon>Pseudomonadati</taxon>
        <taxon>Pseudomonadota</taxon>
        <taxon>Alphaproteobacteria</taxon>
        <taxon>Caulobacterales</taxon>
        <taxon>Caulobacteraceae</taxon>
        <taxon>Caulobacter</taxon>
    </lineage>
</organism>
<evidence type="ECO:0000313" key="3">
    <source>
        <dbReference type="Proteomes" id="UP001228905"/>
    </source>
</evidence>
<keyword evidence="3" id="KW-1185">Reference proteome</keyword>
<feature type="signal peptide" evidence="1">
    <location>
        <begin position="1"/>
        <end position="20"/>
    </location>
</feature>
<name>A0ABU0IRU0_9CAUL</name>
<dbReference type="EMBL" id="JAUSVS010000004">
    <property type="protein sequence ID" value="MDQ0464724.1"/>
    <property type="molecule type" value="Genomic_DNA"/>
</dbReference>
<reference evidence="2 3" key="1">
    <citation type="submission" date="2023-07" db="EMBL/GenBank/DDBJ databases">
        <title>Genomic Encyclopedia of Type Strains, Phase IV (KMG-IV): sequencing the most valuable type-strain genomes for metagenomic binning, comparative biology and taxonomic classification.</title>
        <authorList>
            <person name="Goeker M."/>
        </authorList>
    </citation>
    <scope>NUCLEOTIDE SEQUENCE [LARGE SCALE GENOMIC DNA]</scope>
    <source>
        <strain evidence="2 3">DSM 18695</strain>
    </source>
</reference>
<evidence type="ECO:0000256" key="1">
    <source>
        <dbReference type="SAM" id="SignalP"/>
    </source>
</evidence>
<proteinExistence type="predicted"/>
<gene>
    <name evidence="2" type="ORF">QO010_002508</name>
</gene>
<evidence type="ECO:0000313" key="2">
    <source>
        <dbReference type="EMBL" id="MDQ0464724.1"/>
    </source>
</evidence>
<dbReference type="Proteomes" id="UP001228905">
    <property type="component" value="Unassembled WGS sequence"/>
</dbReference>
<dbReference type="RefSeq" id="WP_307349590.1">
    <property type="nucleotide sequence ID" value="NZ_JAUSVS010000004.1"/>
</dbReference>
<comment type="caution">
    <text evidence="2">The sequence shown here is derived from an EMBL/GenBank/DDBJ whole genome shotgun (WGS) entry which is preliminary data.</text>
</comment>
<sequence>MRIVIMGAVMAMFGVAAPSAQTPTAPAAKPPVAPAAVAPVGPPKGLPGYSQPEITAAYCRNISPTQTSCTLPAMTAGRYVVQATGTSTASGAGAAQALVIQVGDRTCGRADRKPVPPPNAWTAGAKTIALNCELVVMADRPLTVSALYADDKAVKDPKGPTLIITRAPWEGVLSVTPFAPPQQ</sequence>
<feature type="chain" id="PRO_5045919795" evidence="1">
    <location>
        <begin position="21"/>
        <end position="183"/>
    </location>
</feature>